<dbReference type="eggNOG" id="arCOG02436">
    <property type="taxonomic scope" value="Archaea"/>
</dbReference>
<dbReference type="GO" id="GO:0140359">
    <property type="term" value="F:ABC-type transporter activity"/>
    <property type="evidence" value="ECO:0007669"/>
    <property type="project" value="InterPro"/>
</dbReference>
<evidence type="ECO:0000313" key="3">
    <source>
        <dbReference type="Proteomes" id="UP000005233"/>
    </source>
</evidence>
<proteinExistence type="predicted"/>
<dbReference type="GO" id="GO:0005886">
    <property type="term" value="C:plasma membrane"/>
    <property type="evidence" value="ECO:0007669"/>
    <property type="project" value="UniProtKB-SubCell"/>
</dbReference>
<keyword evidence="1" id="KW-0812">Transmembrane</keyword>
<dbReference type="RefSeq" id="WP_014405482.1">
    <property type="nucleotide sequence ID" value="NC_017034.1"/>
</dbReference>
<evidence type="ECO:0000313" key="2">
    <source>
        <dbReference type="EMBL" id="AFC99644.1"/>
    </source>
</evidence>
<dbReference type="EMBL" id="CP003243">
    <property type="protein sequence ID" value="AFC99644.1"/>
    <property type="molecule type" value="Genomic_DNA"/>
</dbReference>
<sequence>MSGVLPIAMNEFSRIMRQPIILVIAAILFLILLINGASSAQVIPEFLPDKDDVFLKVGVSNTTYYTSLFLSVVSMFIGVLSIAEERSRGTLRVLLTKPVFRKDVFFGKFLGISMLLLILTVTSVTLCVSAILIFYGGPLSLQDALVRLSTYTLLIFLNCVLTMAIAMLIGVAVKNILGILMLAGSLLCFEWFISIEDWLSSLLGSLKYIISQRMLFFTIMGPTGPGLLHTTMPYQVWLEDAAPYITAFLLEIIVVLVLAFLAFNGDDE</sequence>
<accession>H8IAH0</accession>
<feature type="transmembrane region" description="Helical" evidence="1">
    <location>
        <begin position="104"/>
        <end position="136"/>
    </location>
</feature>
<dbReference type="PANTHER" id="PTHR43471">
    <property type="entry name" value="ABC TRANSPORTER PERMEASE"/>
    <property type="match status" value="1"/>
</dbReference>
<reference evidence="2 3" key="1">
    <citation type="journal article" date="2012" name="J. Bacteriol.">
        <title>Complete genome sequence of a thermophilic methanogen, Methanocella conradii HZ254, isolated from Chinese rice field soil.</title>
        <authorList>
            <person name="Lu Z."/>
            <person name="Lu Y."/>
        </authorList>
    </citation>
    <scope>NUCLEOTIDE SEQUENCE [LARGE SCALE GENOMIC DNA]</scope>
    <source>
        <strain evidence="3">DSM 24694 / JCM 17849 / CGMCC 1.5162 / HZ254</strain>
    </source>
</reference>
<protein>
    <submittedName>
        <fullName evidence="2">ABC-type transport system involved in multi-copper enzyme maturation, permease component</fullName>
    </submittedName>
</protein>
<feature type="transmembrane region" description="Helical" evidence="1">
    <location>
        <begin position="148"/>
        <end position="169"/>
    </location>
</feature>
<gene>
    <name evidence="2" type="ordered locus">Mtc_0884</name>
</gene>
<dbReference type="AlphaFoldDB" id="H8IAH0"/>
<keyword evidence="1" id="KW-0472">Membrane</keyword>
<dbReference type="GeneID" id="11971008"/>
<organism evidence="2 3">
    <name type="scientific">Methanocella conradii (strain DSM 24694 / JCM 17849 / CGMCC 1.5162 / HZ254)</name>
    <dbReference type="NCBI Taxonomy" id="1041930"/>
    <lineage>
        <taxon>Archaea</taxon>
        <taxon>Methanobacteriati</taxon>
        <taxon>Methanobacteriota</taxon>
        <taxon>Stenosarchaea group</taxon>
        <taxon>Methanomicrobia</taxon>
        <taxon>Methanocellales</taxon>
        <taxon>Methanocellaceae</taxon>
        <taxon>Methanocella</taxon>
    </lineage>
</organism>
<name>H8IAH0_METCZ</name>
<dbReference type="Pfam" id="PF12679">
    <property type="entry name" value="ABC2_membrane_2"/>
    <property type="match status" value="1"/>
</dbReference>
<dbReference type="KEGG" id="mez:Mtc_0884"/>
<evidence type="ECO:0000256" key="1">
    <source>
        <dbReference type="SAM" id="Phobius"/>
    </source>
</evidence>
<feature type="transmembrane region" description="Helical" evidence="1">
    <location>
        <begin position="63"/>
        <end position="83"/>
    </location>
</feature>
<feature type="transmembrane region" description="Helical" evidence="1">
    <location>
        <begin position="176"/>
        <end position="195"/>
    </location>
</feature>
<keyword evidence="1" id="KW-1133">Transmembrane helix</keyword>
<keyword evidence="3" id="KW-1185">Reference proteome</keyword>
<dbReference type="STRING" id="1041930.Mtc_0884"/>
<dbReference type="Proteomes" id="UP000005233">
    <property type="component" value="Chromosome"/>
</dbReference>
<dbReference type="OrthoDB" id="385857at2157"/>
<feature type="transmembrane region" description="Helical" evidence="1">
    <location>
        <begin position="241"/>
        <end position="263"/>
    </location>
</feature>
<dbReference type="HOGENOM" id="CLU_1040540_0_0_2"/>